<dbReference type="RefSeq" id="WP_371706536.1">
    <property type="nucleotide sequence ID" value="NZ_JBGONP010000037.1"/>
</dbReference>
<evidence type="ECO:0000256" key="1">
    <source>
        <dbReference type="SAM" id="SignalP"/>
    </source>
</evidence>
<protein>
    <submittedName>
        <fullName evidence="2">Uncharacterized protein</fullName>
    </submittedName>
</protein>
<dbReference type="AlphaFoldDB" id="A0A0H3ZNC6"/>
<feature type="signal peptide" evidence="1">
    <location>
        <begin position="1"/>
        <end position="17"/>
    </location>
</feature>
<keyword evidence="1" id="KW-0732">Signal</keyword>
<sequence>MKVLTCFILMLMPLASADAYESNVSIFTNIIKNSNSTKIAIEFDKNVYTTVYRTDDEKFDDVNMPFRVISPSAVTQQYNLTLLDSYHECDGNTINVDSQIDGMLMSKGDVNDHLDFISANFSEQWTDHRLTLTYPKITQSSAAQQCLGNIMISVELDI</sequence>
<evidence type="ECO:0000313" key="2">
    <source>
        <dbReference type="EMBL" id="AKN35922.1"/>
    </source>
</evidence>
<organism evidence="2">
    <name type="scientific">Vibrio splendidus</name>
    <dbReference type="NCBI Taxonomy" id="29497"/>
    <lineage>
        <taxon>Bacteria</taxon>
        <taxon>Pseudomonadati</taxon>
        <taxon>Pseudomonadota</taxon>
        <taxon>Gammaproteobacteria</taxon>
        <taxon>Vibrionales</taxon>
        <taxon>Vibrionaceae</taxon>
        <taxon>Vibrio</taxon>
    </lineage>
</organism>
<dbReference type="EMBL" id="KP795663">
    <property type="protein sequence ID" value="AKN39757.1"/>
    <property type="molecule type" value="Genomic_DNA"/>
</dbReference>
<evidence type="ECO:0000313" key="3">
    <source>
        <dbReference type="EMBL" id="AKN38438.1"/>
    </source>
</evidence>
<dbReference type="EMBL" id="KP795459">
    <property type="protein sequence ID" value="AKN35922.1"/>
    <property type="molecule type" value="Genomic_DNA"/>
</dbReference>
<name>A0A0H3ZNC6_VIBSP</name>
<reference evidence="2" key="1">
    <citation type="journal article" date="2015" name="MBio">
        <title>Eco-Evolutionary Dynamics of Episomes among Ecologically Cohesive Bacterial Populations.</title>
        <authorList>
            <person name="Xue H."/>
            <person name="Cordero O.X."/>
            <person name="Camas F.M."/>
            <person name="Trimble W."/>
            <person name="Meyer F."/>
            <person name="Guglielmini J."/>
            <person name="Rocha E.P."/>
            <person name="Polz M.F."/>
        </authorList>
    </citation>
    <scope>NUCLEOTIDE SEQUENCE</scope>
    <source>
        <strain evidence="2">5S_118</strain>
        <strain evidence="3">5S_268</strain>
        <strain evidence="4">ZS_101</strain>
    </source>
</reference>
<dbReference type="EMBL" id="KP795585">
    <property type="protein sequence ID" value="AKN38438.1"/>
    <property type="molecule type" value="Genomic_DNA"/>
</dbReference>
<accession>A0A0H3ZNC6</accession>
<proteinExistence type="predicted"/>
<feature type="chain" id="PRO_5007408244" evidence="1">
    <location>
        <begin position="18"/>
        <end position="158"/>
    </location>
</feature>
<evidence type="ECO:0000313" key="4">
    <source>
        <dbReference type="EMBL" id="AKN39757.1"/>
    </source>
</evidence>